<keyword evidence="7" id="KW-0539">Nucleus</keyword>
<dbReference type="PROSITE" id="PS50089">
    <property type="entry name" value="ZF_RING_2"/>
    <property type="match status" value="1"/>
</dbReference>
<dbReference type="Proteomes" id="UP001141806">
    <property type="component" value="Unassembled WGS sequence"/>
</dbReference>
<dbReference type="GO" id="GO:0008270">
    <property type="term" value="F:zinc ion binding"/>
    <property type="evidence" value="ECO:0007669"/>
    <property type="project" value="UniProtKB-KW"/>
</dbReference>
<dbReference type="OrthoDB" id="1305878at2759"/>
<dbReference type="Gene3D" id="3.30.40.10">
    <property type="entry name" value="Zinc/RING finger domain, C3HC4 (zinc finger)"/>
    <property type="match status" value="1"/>
</dbReference>
<evidence type="ECO:0000256" key="7">
    <source>
        <dbReference type="ARBA" id="ARBA00023242"/>
    </source>
</evidence>
<dbReference type="InterPro" id="IPR052256">
    <property type="entry name" value="E3_ubiquitin-ligase_CHFR"/>
</dbReference>
<sequence length="460" mass="52166">MEAGESSGAKPYEELWAKLVPSDLKYPDVEIRAEGMVVCSDITYSSPEKHEWCKIMRNLDLCSATLQNLSSGTIIVDETVLEREGTMVINCGSEIISGPQREGCLSYRFEVMPTQELCKRQLKISFDVENAKCSICLNIWHDVVTVAPCLHNFCNGCFSEWLRRCQEKQSSVLCPQCRAVVCYVGRNHFLRNIEEGVLQSDLSLKRSSEEVAVLDAQASIKSNFVINTGRTCRKRSHSALNEESISPEFPCPQCGTEFGGFRCNQTTVHLQCHACGGMMPSRSDISVPQHCLGCDRAFCAAYWQALGVVGTDLHTVCLPTNFKPISEYSITRIPSSAHQNNQFEQNITERCIRLTGKTLPDIISDWIAKLDNREIDRTRMPLNHAEMITSGTQICIDCYEKLVSYLLYWFRISVPKYLLPPEASQREDCWYGYTCRTQFHSEDHRHKRNHVCRPTRGSNN</sequence>
<dbReference type="GO" id="GO:0006511">
    <property type="term" value="P:ubiquitin-dependent protein catabolic process"/>
    <property type="evidence" value="ECO:0007669"/>
    <property type="project" value="TreeGrafter"/>
</dbReference>
<proteinExistence type="predicted"/>
<dbReference type="InterPro" id="IPR040909">
    <property type="entry name" value="CHFR_Znf-CRD"/>
</dbReference>
<evidence type="ECO:0000256" key="6">
    <source>
        <dbReference type="ARBA" id="ARBA00022833"/>
    </source>
</evidence>
<gene>
    <name evidence="11" type="ORF">NE237_018351</name>
</gene>
<protein>
    <recommendedName>
        <fullName evidence="10">RING-type domain-containing protein</fullName>
    </recommendedName>
</protein>
<dbReference type="AlphaFoldDB" id="A0A9Q0K9T6"/>
<evidence type="ECO:0000256" key="4">
    <source>
        <dbReference type="ARBA" id="ARBA00022771"/>
    </source>
</evidence>
<keyword evidence="4 9" id="KW-0863">Zinc-finger</keyword>
<dbReference type="SMART" id="SM00184">
    <property type="entry name" value="RING"/>
    <property type="match status" value="1"/>
</dbReference>
<dbReference type="InterPro" id="IPR018957">
    <property type="entry name" value="Znf_C3HC4_RING-type"/>
</dbReference>
<keyword evidence="12" id="KW-1185">Reference proteome</keyword>
<evidence type="ECO:0000256" key="8">
    <source>
        <dbReference type="ARBA" id="ARBA00023306"/>
    </source>
</evidence>
<keyword evidence="6" id="KW-0862">Zinc</keyword>
<dbReference type="GO" id="GO:0005634">
    <property type="term" value="C:nucleus"/>
    <property type="evidence" value="ECO:0007669"/>
    <property type="project" value="UniProtKB-SubCell"/>
</dbReference>
<evidence type="ECO:0000259" key="10">
    <source>
        <dbReference type="PROSITE" id="PS50089"/>
    </source>
</evidence>
<dbReference type="Gene3D" id="3.30.40.140">
    <property type="match status" value="1"/>
</dbReference>
<feature type="domain" description="RING-type" evidence="10">
    <location>
        <begin position="133"/>
        <end position="178"/>
    </location>
</feature>
<keyword evidence="5" id="KW-0833">Ubl conjugation pathway</keyword>
<dbReference type="Pfam" id="PF17979">
    <property type="entry name" value="zf-CRD"/>
    <property type="match status" value="1"/>
</dbReference>
<evidence type="ECO:0000256" key="3">
    <source>
        <dbReference type="ARBA" id="ARBA00022723"/>
    </source>
</evidence>
<dbReference type="InterPro" id="IPR013083">
    <property type="entry name" value="Znf_RING/FYVE/PHD"/>
</dbReference>
<keyword evidence="8" id="KW-0131">Cell cycle</keyword>
<dbReference type="InterPro" id="IPR001841">
    <property type="entry name" value="Znf_RING"/>
</dbReference>
<comment type="caution">
    <text evidence="11">The sequence shown here is derived from an EMBL/GenBank/DDBJ whole genome shotgun (WGS) entry which is preliminary data.</text>
</comment>
<dbReference type="GO" id="GO:0004842">
    <property type="term" value="F:ubiquitin-protein transferase activity"/>
    <property type="evidence" value="ECO:0007669"/>
    <property type="project" value="TreeGrafter"/>
</dbReference>
<evidence type="ECO:0000313" key="12">
    <source>
        <dbReference type="Proteomes" id="UP001141806"/>
    </source>
</evidence>
<dbReference type="GO" id="GO:0016567">
    <property type="term" value="P:protein ubiquitination"/>
    <property type="evidence" value="ECO:0007669"/>
    <property type="project" value="TreeGrafter"/>
</dbReference>
<evidence type="ECO:0000256" key="1">
    <source>
        <dbReference type="ARBA" id="ARBA00004123"/>
    </source>
</evidence>
<organism evidence="11 12">
    <name type="scientific">Protea cynaroides</name>
    <dbReference type="NCBI Taxonomy" id="273540"/>
    <lineage>
        <taxon>Eukaryota</taxon>
        <taxon>Viridiplantae</taxon>
        <taxon>Streptophyta</taxon>
        <taxon>Embryophyta</taxon>
        <taxon>Tracheophyta</taxon>
        <taxon>Spermatophyta</taxon>
        <taxon>Magnoliopsida</taxon>
        <taxon>Proteales</taxon>
        <taxon>Proteaceae</taxon>
        <taxon>Protea</taxon>
    </lineage>
</organism>
<accession>A0A9Q0K9T6</accession>
<keyword evidence="2" id="KW-0808">Transferase</keyword>
<comment type="subcellular location">
    <subcellularLocation>
        <location evidence="1">Nucleus</location>
    </subcellularLocation>
</comment>
<evidence type="ECO:0000313" key="11">
    <source>
        <dbReference type="EMBL" id="KAJ4966502.1"/>
    </source>
</evidence>
<name>A0A9Q0K9T6_9MAGN</name>
<evidence type="ECO:0000256" key="5">
    <source>
        <dbReference type="ARBA" id="ARBA00022786"/>
    </source>
</evidence>
<dbReference type="PANTHER" id="PTHR16079:SF4">
    <property type="entry name" value="E3 UBIQUITIN-PROTEIN LIGASE CHFR"/>
    <property type="match status" value="1"/>
</dbReference>
<dbReference type="SUPFAM" id="SSF57850">
    <property type="entry name" value="RING/U-box"/>
    <property type="match status" value="1"/>
</dbReference>
<keyword evidence="3" id="KW-0479">Metal-binding</keyword>
<evidence type="ECO:0000256" key="2">
    <source>
        <dbReference type="ARBA" id="ARBA00022679"/>
    </source>
</evidence>
<dbReference type="EMBL" id="JAMYWD010000007">
    <property type="protein sequence ID" value="KAJ4966502.1"/>
    <property type="molecule type" value="Genomic_DNA"/>
</dbReference>
<reference evidence="11" key="1">
    <citation type="journal article" date="2023" name="Plant J.">
        <title>The genome of the king protea, Protea cynaroides.</title>
        <authorList>
            <person name="Chang J."/>
            <person name="Duong T.A."/>
            <person name="Schoeman C."/>
            <person name="Ma X."/>
            <person name="Roodt D."/>
            <person name="Barker N."/>
            <person name="Li Z."/>
            <person name="Van de Peer Y."/>
            <person name="Mizrachi E."/>
        </authorList>
    </citation>
    <scope>NUCLEOTIDE SEQUENCE</scope>
    <source>
        <tissue evidence="11">Young leaves</tissue>
    </source>
</reference>
<dbReference type="Pfam" id="PF00097">
    <property type="entry name" value="zf-C3HC4"/>
    <property type="match status" value="1"/>
</dbReference>
<evidence type="ECO:0000256" key="9">
    <source>
        <dbReference type="PROSITE-ProRule" id="PRU00175"/>
    </source>
</evidence>
<dbReference type="PANTHER" id="PTHR16079">
    <property type="entry name" value="UBIQUITIN LIGASE PROTEIN CHFR"/>
    <property type="match status" value="1"/>
</dbReference>